<dbReference type="Gene3D" id="2.60.130.10">
    <property type="entry name" value="Aromatic compound dioxygenase"/>
    <property type="match status" value="1"/>
</dbReference>
<protein>
    <recommendedName>
        <fullName evidence="3">Dioxygenase-like protein</fullName>
    </recommendedName>
</protein>
<dbReference type="RefSeq" id="WP_133169754.1">
    <property type="nucleotide sequence ID" value="NZ_PVTP01000003.1"/>
</dbReference>
<keyword evidence="2" id="KW-1185">Reference proteome</keyword>
<dbReference type="GO" id="GO:0016702">
    <property type="term" value="F:oxidoreductase activity, acting on single donors with incorporation of molecular oxygen, incorporation of two atoms of oxygen"/>
    <property type="evidence" value="ECO:0007669"/>
    <property type="project" value="InterPro"/>
</dbReference>
<proteinExistence type="predicted"/>
<dbReference type="InterPro" id="IPR015889">
    <property type="entry name" value="Intradiol_dOase_core"/>
</dbReference>
<accession>A0A2T0W1G0</accession>
<evidence type="ECO:0000313" key="2">
    <source>
        <dbReference type="Proteomes" id="UP000238007"/>
    </source>
</evidence>
<dbReference type="GO" id="GO:0005506">
    <property type="term" value="F:iron ion binding"/>
    <property type="evidence" value="ECO:0007669"/>
    <property type="project" value="InterPro"/>
</dbReference>
<dbReference type="PANTHER" id="PTHR34315:SF1">
    <property type="entry name" value="INTRADIOL RING-CLEAVAGE DIOXYGENASES DOMAIN-CONTAINING PROTEIN-RELATED"/>
    <property type="match status" value="1"/>
</dbReference>
<dbReference type="Proteomes" id="UP000238007">
    <property type="component" value="Unassembled WGS sequence"/>
</dbReference>
<dbReference type="AlphaFoldDB" id="A0A2T0W1G0"/>
<gene>
    <name evidence="1" type="ORF">CLV80_103121</name>
</gene>
<reference evidence="1 2" key="1">
    <citation type="submission" date="2018-03" db="EMBL/GenBank/DDBJ databases">
        <title>Genomic Encyclopedia of Archaeal and Bacterial Type Strains, Phase II (KMG-II): from individual species to whole genera.</title>
        <authorList>
            <person name="Goeker M."/>
        </authorList>
    </citation>
    <scope>NUCLEOTIDE SEQUENCE [LARGE SCALE GENOMIC DNA]</scope>
    <source>
        <strain evidence="1 2">DSM 101533</strain>
    </source>
</reference>
<comment type="caution">
    <text evidence="1">The sequence shown here is derived from an EMBL/GenBank/DDBJ whole genome shotgun (WGS) entry which is preliminary data.</text>
</comment>
<dbReference type="EMBL" id="PVTP01000003">
    <property type="protein sequence ID" value="PRY78796.1"/>
    <property type="molecule type" value="Genomic_DNA"/>
</dbReference>
<sequence length="143" mass="15529">MAQTPAKGRQYSLYEIEDQNYLRGMQIADANGSVTFNSILPGAYRGRWPHVHFEVFRSAQAAVSGEKALLVGQLAFEKALVSGYYAADTRYSESIPNLAVQTLSNDNVFGDSTALQLDAQMVKTTAQNASRVSFTSEIGLTGV</sequence>
<organism evidence="1 2">
    <name type="scientific">Yoonia maritima</name>
    <dbReference type="NCBI Taxonomy" id="1435347"/>
    <lineage>
        <taxon>Bacteria</taxon>
        <taxon>Pseudomonadati</taxon>
        <taxon>Pseudomonadota</taxon>
        <taxon>Alphaproteobacteria</taxon>
        <taxon>Rhodobacterales</taxon>
        <taxon>Paracoccaceae</taxon>
        <taxon>Yoonia</taxon>
    </lineage>
</organism>
<evidence type="ECO:0000313" key="1">
    <source>
        <dbReference type="EMBL" id="PRY78796.1"/>
    </source>
</evidence>
<evidence type="ECO:0008006" key="3">
    <source>
        <dbReference type="Google" id="ProtNLM"/>
    </source>
</evidence>
<dbReference type="SUPFAM" id="SSF49482">
    <property type="entry name" value="Aromatic compound dioxygenase"/>
    <property type="match status" value="1"/>
</dbReference>
<name>A0A2T0W1G0_9RHOB</name>
<dbReference type="PANTHER" id="PTHR34315">
    <property type="match status" value="1"/>
</dbReference>
<dbReference type="OrthoDB" id="9800887at2"/>